<sequence length="207" mass="23562">MRGFTTVGWIWVIVSLFFLLFIIAVLISSVKIECSYIWQSKRNRTMIRVVACYGLIKYKKVIDRSQNGENSADTDAMNMVDGLRNLFKLMKSMTEQLQKLFKHMKFTQFRWHTTVGTGDAMWTAMTCGSVSTIQSFIIAYLLQHINFVDKPSTVVKPIYSHPIFATRWSCIAQISLGKAIIAGLALLAHMNKEKGAIRAWQNILSKA</sequence>
<evidence type="ECO:0000313" key="2">
    <source>
        <dbReference type="EMBL" id="MFD2116006.1"/>
    </source>
</evidence>
<organism evidence="2 3">
    <name type="scientific">Paenibacillus yanchengensis</name>
    <dbReference type="NCBI Taxonomy" id="2035833"/>
    <lineage>
        <taxon>Bacteria</taxon>
        <taxon>Bacillati</taxon>
        <taxon>Bacillota</taxon>
        <taxon>Bacilli</taxon>
        <taxon>Bacillales</taxon>
        <taxon>Paenibacillaceae</taxon>
        <taxon>Paenibacillus</taxon>
    </lineage>
</organism>
<dbReference type="Pfam" id="PF11167">
    <property type="entry name" value="DUF2953"/>
    <property type="match status" value="1"/>
</dbReference>
<accession>A0ABW4YK24</accession>
<dbReference type="InterPro" id="IPR021338">
    <property type="entry name" value="DUF2953"/>
</dbReference>
<evidence type="ECO:0000256" key="1">
    <source>
        <dbReference type="SAM" id="Phobius"/>
    </source>
</evidence>
<gene>
    <name evidence="2" type="ORF">ACFSJH_09745</name>
</gene>
<evidence type="ECO:0000313" key="3">
    <source>
        <dbReference type="Proteomes" id="UP001597362"/>
    </source>
</evidence>
<dbReference type="Proteomes" id="UP001597362">
    <property type="component" value="Unassembled WGS sequence"/>
</dbReference>
<protein>
    <submittedName>
        <fullName evidence="2">DUF2953 domain-containing protein</fullName>
    </submittedName>
</protein>
<feature type="transmembrane region" description="Helical" evidence="1">
    <location>
        <begin position="6"/>
        <end position="27"/>
    </location>
</feature>
<feature type="transmembrane region" description="Helical" evidence="1">
    <location>
        <begin position="120"/>
        <end position="143"/>
    </location>
</feature>
<keyword evidence="1" id="KW-1133">Transmembrane helix</keyword>
<reference evidence="3" key="1">
    <citation type="journal article" date="2019" name="Int. J. Syst. Evol. Microbiol.">
        <title>The Global Catalogue of Microorganisms (GCM) 10K type strain sequencing project: providing services to taxonomists for standard genome sequencing and annotation.</title>
        <authorList>
            <consortium name="The Broad Institute Genomics Platform"/>
            <consortium name="The Broad Institute Genome Sequencing Center for Infectious Disease"/>
            <person name="Wu L."/>
            <person name="Ma J."/>
        </authorList>
    </citation>
    <scope>NUCLEOTIDE SEQUENCE [LARGE SCALE GENOMIC DNA]</scope>
    <source>
        <strain evidence="3">GH52</strain>
    </source>
</reference>
<name>A0ABW4YK24_9BACL</name>
<dbReference type="RefSeq" id="WP_377771748.1">
    <property type="nucleotide sequence ID" value="NZ_JBHUHO010000029.1"/>
</dbReference>
<proteinExistence type="predicted"/>
<keyword evidence="1" id="KW-0812">Transmembrane</keyword>
<keyword evidence="1" id="KW-0472">Membrane</keyword>
<keyword evidence="3" id="KW-1185">Reference proteome</keyword>
<dbReference type="EMBL" id="JBHUHO010000029">
    <property type="protein sequence ID" value="MFD2116006.1"/>
    <property type="molecule type" value="Genomic_DNA"/>
</dbReference>
<comment type="caution">
    <text evidence="2">The sequence shown here is derived from an EMBL/GenBank/DDBJ whole genome shotgun (WGS) entry which is preliminary data.</text>
</comment>